<dbReference type="RefSeq" id="WP_386105600.1">
    <property type="nucleotide sequence ID" value="NZ_JBHTJR010000022.1"/>
</dbReference>
<proteinExistence type="predicted"/>
<gene>
    <name evidence="3" type="ORF">ACFQ1U_04095</name>
</gene>
<dbReference type="PROSITE" id="PS51257">
    <property type="entry name" value="PROKAR_LIPOPROTEIN"/>
    <property type="match status" value="1"/>
</dbReference>
<name>A0ABW3JS32_9FLAO</name>
<keyword evidence="4" id="KW-1185">Reference proteome</keyword>
<feature type="signal peptide" evidence="2">
    <location>
        <begin position="1"/>
        <end position="21"/>
    </location>
</feature>
<keyword evidence="1" id="KW-0472">Membrane</keyword>
<accession>A0ABW3JS32</accession>
<dbReference type="Proteomes" id="UP001597062">
    <property type="component" value="Unassembled WGS sequence"/>
</dbReference>
<feature type="chain" id="PRO_5046400628" description="Lipoprotein" evidence="2">
    <location>
        <begin position="22"/>
        <end position="167"/>
    </location>
</feature>
<organism evidence="3 4">
    <name type="scientific">Tenacibaculum geojense</name>
    <dbReference type="NCBI Taxonomy" id="915352"/>
    <lineage>
        <taxon>Bacteria</taxon>
        <taxon>Pseudomonadati</taxon>
        <taxon>Bacteroidota</taxon>
        <taxon>Flavobacteriia</taxon>
        <taxon>Flavobacteriales</taxon>
        <taxon>Flavobacteriaceae</taxon>
        <taxon>Tenacibaculum</taxon>
    </lineage>
</organism>
<keyword evidence="1" id="KW-1133">Transmembrane helix</keyword>
<dbReference type="EMBL" id="JBHTJR010000022">
    <property type="protein sequence ID" value="MFD0992376.1"/>
    <property type="molecule type" value="Genomic_DNA"/>
</dbReference>
<feature type="transmembrane region" description="Helical" evidence="1">
    <location>
        <begin position="146"/>
        <end position="162"/>
    </location>
</feature>
<sequence>MKPINLLIAAVLVCLVFMACASSKHRLVETTMHKKDSVHQQSRSVVSTEIHKAIDDAIFLPITTGDSLVDSVIHQKLWHFKTFKKSGQNSYTIRYNTTAKGFDITSKIAGIENSLVQKSDSIQKVTKQQAKKVEIQTIIKYRIPKWFLIFFAISLVAVYLLVKLKVI</sequence>
<evidence type="ECO:0000256" key="2">
    <source>
        <dbReference type="SAM" id="SignalP"/>
    </source>
</evidence>
<evidence type="ECO:0000313" key="3">
    <source>
        <dbReference type="EMBL" id="MFD0992376.1"/>
    </source>
</evidence>
<evidence type="ECO:0000313" key="4">
    <source>
        <dbReference type="Proteomes" id="UP001597062"/>
    </source>
</evidence>
<keyword evidence="2" id="KW-0732">Signal</keyword>
<reference evidence="4" key="1">
    <citation type="journal article" date="2019" name="Int. J. Syst. Evol. Microbiol.">
        <title>The Global Catalogue of Microorganisms (GCM) 10K type strain sequencing project: providing services to taxonomists for standard genome sequencing and annotation.</title>
        <authorList>
            <consortium name="The Broad Institute Genomics Platform"/>
            <consortium name="The Broad Institute Genome Sequencing Center for Infectious Disease"/>
            <person name="Wu L."/>
            <person name="Ma J."/>
        </authorList>
    </citation>
    <scope>NUCLEOTIDE SEQUENCE [LARGE SCALE GENOMIC DNA]</scope>
    <source>
        <strain evidence="4">CCUG 60527</strain>
    </source>
</reference>
<keyword evidence="1" id="KW-0812">Transmembrane</keyword>
<comment type="caution">
    <text evidence="3">The sequence shown here is derived from an EMBL/GenBank/DDBJ whole genome shotgun (WGS) entry which is preliminary data.</text>
</comment>
<evidence type="ECO:0000256" key="1">
    <source>
        <dbReference type="SAM" id="Phobius"/>
    </source>
</evidence>
<evidence type="ECO:0008006" key="5">
    <source>
        <dbReference type="Google" id="ProtNLM"/>
    </source>
</evidence>
<protein>
    <recommendedName>
        <fullName evidence="5">Lipoprotein</fullName>
    </recommendedName>
</protein>